<evidence type="ECO:0000256" key="2">
    <source>
        <dbReference type="RuleBase" id="RU003707"/>
    </source>
</evidence>
<comment type="caution">
    <text evidence="3">The sequence shown here is derived from an EMBL/GenBank/DDBJ whole genome shotgun (WGS) entry which is preliminary data.</text>
</comment>
<dbReference type="Gene3D" id="3.90.226.10">
    <property type="entry name" value="2-enoyl-CoA Hydratase, Chain A, domain 1"/>
    <property type="match status" value="1"/>
</dbReference>
<accession>A0A9W6L3K3</accession>
<dbReference type="RefSeq" id="WP_037045515.1">
    <property type="nucleotide sequence ID" value="NZ_BAAAUZ010000077.1"/>
</dbReference>
<organism evidence="3 4">
    <name type="scientific">Pseudonocardia halophobica</name>
    <dbReference type="NCBI Taxonomy" id="29401"/>
    <lineage>
        <taxon>Bacteria</taxon>
        <taxon>Bacillati</taxon>
        <taxon>Actinomycetota</taxon>
        <taxon>Actinomycetes</taxon>
        <taxon>Pseudonocardiales</taxon>
        <taxon>Pseudonocardiaceae</taxon>
        <taxon>Pseudonocardia</taxon>
    </lineage>
</organism>
<evidence type="ECO:0000313" key="3">
    <source>
        <dbReference type="EMBL" id="GLL12255.1"/>
    </source>
</evidence>
<dbReference type="Pfam" id="PF00378">
    <property type="entry name" value="ECH_1"/>
    <property type="match status" value="1"/>
</dbReference>
<dbReference type="CDD" id="cd06558">
    <property type="entry name" value="crotonase-like"/>
    <property type="match status" value="1"/>
</dbReference>
<dbReference type="GO" id="GO:0006635">
    <property type="term" value="P:fatty acid beta-oxidation"/>
    <property type="evidence" value="ECO:0007669"/>
    <property type="project" value="TreeGrafter"/>
</dbReference>
<dbReference type="PROSITE" id="PS00166">
    <property type="entry name" value="ENOYL_COA_HYDRATASE"/>
    <property type="match status" value="1"/>
</dbReference>
<evidence type="ECO:0000313" key="4">
    <source>
        <dbReference type="Proteomes" id="UP001143463"/>
    </source>
</evidence>
<reference evidence="3" key="2">
    <citation type="submission" date="2023-01" db="EMBL/GenBank/DDBJ databases">
        <authorList>
            <person name="Sun Q."/>
            <person name="Evtushenko L."/>
        </authorList>
    </citation>
    <scope>NUCLEOTIDE SEQUENCE</scope>
    <source>
        <strain evidence="3">VKM Ac-1069</strain>
    </source>
</reference>
<dbReference type="AlphaFoldDB" id="A0A9W6L3K3"/>
<dbReference type="EMBL" id="BSFQ01000013">
    <property type="protein sequence ID" value="GLL12255.1"/>
    <property type="molecule type" value="Genomic_DNA"/>
</dbReference>
<dbReference type="PANTHER" id="PTHR11941">
    <property type="entry name" value="ENOYL-COA HYDRATASE-RELATED"/>
    <property type="match status" value="1"/>
</dbReference>
<reference evidence="3" key="1">
    <citation type="journal article" date="2014" name="Int. J. Syst. Evol. Microbiol.">
        <title>Complete genome sequence of Corynebacterium casei LMG S-19264T (=DSM 44701T), isolated from a smear-ripened cheese.</title>
        <authorList>
            <consortium name="US DOE Joint Genome Institute (JGI-PGF)"/>
            <person name="Walter F."/>
            <person name="Albersmeier A."/>
            <person name="Kalinowski J."/>
            <person name="Ruckert C."/>
        </authorList>
    </citation>
    <scope>NUCLEOTIDE SEQUENCE</scope>
    <source>
        <strain evidence="3">VKM Ac-1069</strain>
    </source>
</reference>
<dbReference type="PANTHER" id="PTHR11941:SF54">
    <property type="entry name" value="ENOYL-COA HYDRATASE, MITOCHONDRIAL"/>
    <property type="match status" value="1"/>
</dbReference>
<evidence type="ECO:0000256" key="1">
    <source>
        <dbReference type="ARBA" id="ARBA00005254"/>
    </source>
</evidence>
<dbReference type="GO" id="GO:0003824">
    <property type="term" value="F:catalytic activity"/>
    <property type="evidence" value="ECO:0007669"/>
    <property type="project" value="InterPro"/>
</dbReference>
<dbReference type="InterPro" id="IPR001753">
    <property type="entry name" value="Enoyl-CoA_hydra/iso"/>
</dbReference>
<dbReference type="InterPro" id="IPR018376">
    <property type="entry name" value="Enoyl-CoA_hyd/isom_CS"/>
</dbReference>
<dbReference type="InterPro" id="IPR029045">
    <property type="entry name" value="ClpP/crotonase-like_dom_sf"/>
</dbReference>
<dbReference type="SUPFAM" id="SSF52096">
    <property type="entry name" value="ClpP/crotonase"/>
    <property type="match status" value="1"/>
</dbReference>
<keyword evidence="4" id="KW-1185">Reference proteome</keyword>
<proteinExistence type="inferred from homology"/>
<comment type="similarity">
    <text evidence="1 2">Belongs to the enoyl-CoA hydratase/isomerase family.</text>
</comment>
<gene>
    <name evidence="3" type="ORF">GCM10017577_33960</name>
</gene>
<sequence length="261" mass="27133">MSTDPGTVTVSTHDDGLVATVLLDRASRRNALAPELLLELEAALEEIAASASRVVLVRTAGTRAFSVGADITAFTALAPVDMWRRWTAVGHRVFARLAALPQPTIAVVDGPALGGGLELALACDFRIAHAAAELGLPETGLGLIPGWGGTERLTRLVGPSRAKEIILTRRPVDARTALAWGLVTRSPVDDLDAEVDRFVADLLGSGPLAQQVAKQLVDAAVGGAPSSVLEAVACGFVATTEDFAEGVGAFLDKRTPGFLAR</sequence>
<protein>
    <submittedName>
        <fullName evidence="3">3-hydroxybutyryl-CoA dehydratase</fullName>
    </submittedName>
</protein>
<dbReference type="Proteomes" id="UP001143463">
    <property type="component" value="Unassembled WGS sequence"/>
</dbReference>
<name>A0A9W6L3K3_9PSEU</name>